<dbReference type="Gene3D" id="3.40.50.2000">
    <property type="entry name" value="Glycogen Phosphorylase B"/>
    <property type="match status" value="2"/>
</dbReference>
<dbReference type="InterPro" id="IPR050194">
    <property type="entry name" value="Glycosyltransferase_grp1"/>
</dbReference>
<dbReference type="Pfam" id="PF00534">
    <property type="entry name" value="Glycos_transf_1"/>
    <property type="match status" value="1"/>
</dbReference>
<gene>
    <name evidence="3" type="ORF">OCV99_05090</name>
</gene>
<dbReference type="SUPFAM" id="SSF53756">
    <property type="entry name" value="UDP-Glycosyltransferase/glycogen phosphorylase"/>
    <property type="match status" value="1"/>
</dbReference>
<dbReference type="Proteomes" id="UP001652431">
    <property type="component" value="Unassembled WGS sequence"/>
</dbReference>
<dbReference type="Pfam" id="PF13439">
    <property type="entry name" value="Glyco_transf_4"/>
    <property type="match status" value="1"/>
</dbReference>
<name>A0ABT2RKK0_9FIRM</name>
<evidence type="ECO:0000313" key="4">
    <source>
        <dbReference type="Proteomes" id="UP001652431"/>
    </source>
</evidence>
<evidence type="ECO:0000259" key="1">
    <source>
        <dbReference type="Pfam" id="PF00534"/>
    </source>
</evidence>
<sequence>MASSPIKVAMLVNDLGINGISTVIMNYCRNLDMKQFQVTIVAGAPIAPLYRSECEALGIKWCLLPERKTSPGAYYKALFSVLSRKRFDIVHVHGNSATITPELFFAWIKGIKIRIAHSHSSNCTHLKAHRLLLPLFNRLYTHAFACSNCAGEWLFGKKAFILVPNGFTVSRFRFSEEKRQQVRAELGLEDKFVLGHVGLFNAPKNQPFLLKLFEAIAPQASDTFLLLIGTGPDFDKVSELVSRHPYRDRILLYGESKDPSVLYNAMDVFVFPSIYEGLGIVLLEAQMNGLKCVVSDSVPEEVRLGSNVSFLSLEENIQKWVEEILAPSQIDRDSFYQKNIEAISQYDIRENALALMRLYKKMYRKT</sequence>
<evidence type="ECO:0000259" key="2">
    <source>
        <dbReference type="Pfam" id="PF13439"/>
    </source>
</evidence>
<evidence type="ECO:0000313" key="3">
    <source>
        <dbReference type="EMBL" id="MCU6685943.1"/>
    </source>
</evidence>
<dbReference type="InterPro" id="IPR028098">
    <property type="entry name" value="Glyco_trans_4-like_N"/>
</dbReference>
<dbReference type="RefSeq" id="WP_158368842.1">
    <property type="nucleotide sequence ID" value="NZ_JAOQJU010000003.1"/>
</dbReference>
<protein>
    <submittedName>
        <fullName evidence="3">Glycosyltransferase family 1 protein</fullName>
    </submittedName>
</protein>
<feature type="domain" description="Glycosyl transferase family 1" evidence="1">
    <location>
        <begin position="180"/>
        <end position="324"/>
    </location>
</feature>
<dbReference type="PANTHER" id="PTHR45947:SF3">
    <property type="entry name" value="SULFOQUINOVOSYL TRANSFERASE SQD2"/>
    <property type="match status" value="1"/>
</dbReference>
<accession>A0ABT2RKK0</accession>
<dbReference type="InterPro" id="IPR001296">
    <property type="entry name" value="Glyco_trans_1"/>
</dbReference>
<comment type="caution">
    <text evidence="3">The sequence shown here is derived from an EMBL/GenBank/DDBJ whole genome shotgun (WGS) entry which is preliminary data.</text>
</comment>
<reference evidence="3 4" key="1">
    <citation type="journal article" date="2021" name="ISME Commun">
        <title>Automated analysis of genomic sequences facilitates high-throughput and comprehensive description of bacteria.</title>
        <authorList>
            <person name="Hitch T.C.A."/>
        </authorList>
    </citation>
    <scope>NUCLEOTIDE SEQUENCE [LARGE SCALE GENOMIC DNA]</scope>
    <source>
        <strain evidence="3 4">Sanger_03</strain>
    </source>
</reference>
<organism evidence="3 4">
    <name type="scientific">Dorea acetigenes</name>
    <dbReference type="NCBI Taxonomy" id="2981787"/>
    <lineage>
        <taxon>Bacteria</taxon>
        <taxon>Bacillati</taxon>
        <taxon>Bacillota</taxon>
        <taxon>Clostridia</taxon>
        <taxon>Lachnospirales</taxon>
        <taxon>Lachnospiraceae</taxon>
        <taxon>Dorea</taxon>
    </lineage>
</organism>
<dbReference type="CDD" id="cd03812">
    <property type="entry name" value="GT4_CapH-like"/>
    <property type="match status" value="1"/>
</dbReference>
<feature type="domain" description="Glycosyltransferase subfamily 4-like N-terminal" evidence="2">
    <location>
        <begin position="17"/>
        <end position="149"/>
    </location>
</feature>
<proteinExistence type="predicted"/>
<keyword evidence="4" id="KW-1185">Reference proteome</keyword>
<dbReference type="EMBL" id="JAOQJU010000003">
    <property type="protein sequence ID" value="MCU6685943.1"/>
    <property type="molecule type" value="Genomic_DNA"/>
</dbReference>
<dbReference type="PANTHER" id="PTHR45947">
    <property type="entry name" value="SULFOQUINOVOSYL TRANSFERASE SQD2"/>
    <property type="match status" value="1"/>
</dbReference>